<dbReference type="Proteomes" id="UP000012045">
    <property type="component" value="Unassembled WGS sequence"/>
</dbReference>
<protein>
    <submittedName>
        <fullName evidence="1">Uncharacterized protein</fullName>
    </submittedName>
</protein>
<name>M7TK91_BOTF1</name>
<proteinExistence type="predicted"/>
<evidence type="ECO:0000313" key="1">
    <source>
        <dbReference type="EMBL" id="EMR81795.1"/>
    </source>
</evidence>
<dbReference type="AlphaFoldDB" id="M7TK91"/>
<gene>
    <name evidence="1" type="ORF">BcDW1_9715</name>
</gene>
<dbReference type="OrthoDB" id="10509375at2759"/>
<evidence type="ECO:0000313" key="2">
    <source>
        <dbReference type="Proteomes" id="UP000012045"/>
    </source>
</evidence>
<dbReference type="HOGENOM" id="CLU_2108660_0_0_1"/>
<organism evidence="1 2">
    <name type="scientific">Botryotinia fuckeliana (strain BcDW1)</name>
    <name type="common">Noble rot fungus</name>
    <name type="synonym">Botrytis cinerea</name>
    <dbReference type="NCBI Taxonomy" id="1290391"/>
    <lineage>
        <taxon>Eukaryota</taxon>
        <taxon>Fungi</taxon>
        <taxon>Dikarya</taxon>
        <taxon>Ascomycota</taxon>
        <taxon>Pezizomycotina</taxon>
        <taxon>Leotiomycetes</taxon>
        <taxon>Helotiales</taxon>
        <taxon>Sclerotiniaceae</taxon>
        <taxon>Botrytis</taxon>
    </lineage>
</organism>
<dbReference type="EMBL" id="KB708068">
    <property type="protein sequence ID" value="EMR81795.1"/>
    <property type="molecule type" value="Genomic_DNA"/>
</dbReference>
<accession>M7TK91</accession>
<reference evidence="2" key="1">
    <citation type="journal article" date="2013" name="Genome Announc.">
        <title>Draft genome sequence of Botrytis cinerea BcDW1, inoculum for noble rot of grape berries.</title>
        <authorList>
            <person name="Blanco-Ulate B."/>
            <person name="Allen G."/>
            <person name="Powell A.L."/>
            <person name="Cantu D."/>
        </authorList>
    </citation>
    <scope>NUCLEOTIDE SEQUENCE [LARGE SCALE GENOMIC DNA]</scope>
    <source>
        <strain evidence="2">BcDW1</strain>
    </source>
</reference>
<sequence>MVPIQQKFSFGSININDKSNWGFNAAVDAIIRSHCDQGQVKGEKDEKEHPQKVKIDSSYNDRGKMTCLPLLCAEFKASSKPKDIFIQEDAELAAIIYEKWYGMGRDEDEYEADSS</sequence>